<gene>
    <name evidence="1" type="ORF">A1OE_382</name>
</gene>
<dbReference type="KEGG" id="thal:A1OE_382"/>
<dbReference type="HOGENOM" id="CLU_2895579_0_0_5"/>
<organism evidence="1 2">
    <name type="scientific">Candidatus Endolissoclinum faulkneri L2</name>
    <dbReference type="NCBI Taxonomy" id="1193729"/>
    <lineage>
        <taxon>Bacteria</taxon>
        <taxon>Pseudomonadati</taxon>
        <taxon>Pseudomonadota</taxon>
        <taxon>Alphaproteobacteria</taxon>
        <taxon>Rhodospirillales</taxon>
        <taxon>Rhodospirillaceae</taxon>
        <taxon>Candidatus Endolissoclinum</taxon>
    </lineage>
</organism>
<dbReference type="AlphaFoldDB" id="K7YM49"/>
<name>K7YM49_9PROT</name>
<evidence type="ECO:0000313" key="2">
    <source>
        <dbReference type="Proteomes" id="UP000010077"/>
    </source>
</evidence>
<reference evidence="1 2" key="1">
    <citation type="journal article" date="2012" name="Proc. Natl. Acad. Sci. U.S.A.">
        <title>Genome streamlining and chemical defense in a coral reef symbiosis.</title>
        <authorList>
            <person name="Kwan J.C."/>
            <person name="Donia M.S."/>
            <person name="Han A.W."/>
            <person name="Hirose E."/>
            <person name="Haygood M.G."/>
            <person name="Schmidt E.W."/>
        </authorList>
    </citation>
    <scope>NUCLEOTIDE SEQUENCE [LARGE SCALE GENOMIC DNA]</scope>
    <source>
        <strain evidence="1 2">L2</strain>
    </source>
</reference>
<dbReference type="EMBL" id="CP003539">
    <property type="protein sequence ID" value="AFX98577.1"/>
    <property type="molecule type" value="Genomic_DNA"/>
</dbReference>
<keyword evidence="2" id="KW-1185">Reference proteome</keyword>
<dbReference type="Proteomes" id="UP000010077">
    <property type="component" value="Chromosome"/>
</dbReference>
<accession>K7YM49</accession>
<evidence type="ECO:0000313" key="1">
    <source>
        <dbReference type="EMBL" id="AFX98577.1"/>
    </source>
</evidence>
<protein>
    <submittedName>
        <fullName evidence="1">Uncharacterized protein</fullName>
    </submittedName>
</protein>
<dbReference type="STRING" id="1193729.A1OE_382"/>
<proteinExistence type="predicted"/>
<sequence>MKYLAKVLIYNQLRKSSNLINLNLKELDNRVFALYKSTLRSFFYCHKNKQSLNFNMFIKNDS</sequence>